<dbReference type="InterPro" id="IPR045057">
    <property type="entry name" value="Gcn5-rel_NAT"/>
</dbReference>
<dbReference type="AlphaFoldDB" id="A0A4U0P7H1"/>
<keyword evidence="3" id="KW-0808">Transferase</keyword>
<evidence type="ECO:0000259" key="1">
    <source>
        <dbReference type="PROSITE" id="PS51186"/>
    </source>
</evidence>
<dbReference type="PANTHER" id="PTHR31435">
    <property type="entry name" value="PROTEIN NATD1"/>
    <property type="match status" value="1"/>
</dbReference>
<sequence length="94" mass="10512">MIIQHQQEGSKGRFVALEDGKQIGEMSYSVAGPDKIIIDHTEVDPQEKGKGIGHVMLYKAVEYARDNAIKVLPLCPFAKASFDRDVHIRDVLFT</sequence>
<proteinExistence type="predicted"/>
<dbReference type="InterPro" id="IPR016181">
    <property type="entry name" value="Acyl_CoA_acyltransferase"/>
</dbReference>
<dbReference type="Gene3D" id="3.40.630.30">
    <property type="match status" value="1"/>
</dbReference>
<accession>A0A4U0P7H1</accession>
<dbReference type="PANTHER" id="PTHR31435:SF10">
    <property type="entry name" value="BSR4717 PROTEIN"/>
    <property type="match status" value="1"/>
</dbReference>
<evidence type="ECO:0000259" key="2">
    <source>
        <dbReference type="PROSITE" id="PS51729"/>
    </source>
</evidence>
<feature type="domain" description="N-acetyltransferase" evidence="1">
    <location>
        <begin position="1"/>
        <end position="94"/>
    </location>
</feature>
<evidence type="ECO:0000313" key="4">
    <source>
        <dbReference type="Proteomes" id="UP000306808"/>
    </source>
</evidence>
<dbReference type="Pfam" id="PF14542">
    <property type="entry name" value="Acetyltransf_CG"/>
    <property type="match status" value="1"/>
</dbReference>
<dbReference type="GO" id="GO:0016747">
    <property type="term" value="F:acyltransferase activity, transferring groups other than amino-acyl groups"/>
    <property type="evidence" value="ECO:0007669"/>
    <property type="project" value="InterPro"/>
</dbReference>
<reference evidence="3 4" key="1">
    <citation type="submission" date="2019-04" db="EMBL/GenBank/DDBJ databases">
        <title>Sphingobacterium olei sp. nov., isolated from oil-contaminated soil.</title>
        <authorList>
            <person name="Liu B."/>
        </authorList>
    </citation>
    <scope>NUCLEOTIDE SEQUENCE [LARGE SCALE GENOMIC DNA]</scope>
    <source>
        <strain evidence="3 4">HAL-9</strain>
    </source>
</reference>
<name>A0A4U0P7H1_9SPHI</name>
<dbReference type="Proteomes" id="UP000306808">
    <property type="component" value="Unassembled WGS sequence"/>
</dbReference>
<dbReference type="EMBL" id="SUME01000001">
    <property type="protein sequence ID" value="TJZ63425.1"/>
    <property type="molecule type" value="Genomic_DNA"/>
</dbReference>
<comment type="caution">
    <text evidence="3">The sequence shown here is derived from an EMBL/GenBank/DDBJ whole genome shotgun (WGS) entry which is preliminary data.</text>
</comment>
<gene>
    <name evidence="3" type="ORF">FAZ15_03855</name>
</gene>
<protein>
    <submittedName>
        <fullName evidence="3">N-acetyltransferase</fullName>
    </submittedName>
</protein>
<dbReference type="OrthoDB" id="9793389at2"/>
<dbReference type="InterPro" id="IPR031165">
    <property type="entry name" value="GNAT_YJDJ"/>
</dbReference>
<dbReference type="CDD" id="cd04301">
    <property type="entry name" value="NAT_SF"/>
    <property type="match status" value="1"/>
</dbReference>
<evidence type="ECO:0000313" key="3">
    <source>
        <dbReference type="EMBL" id="TJZ63425.1"/>
    </source>
</evidence>
<dbReference type="PROSITE" id="PS51729">
    <property type="entry name" value="GNAT_YJDJ"/>
    <property type="match status" value="1"/>
</dbReference>
<feature type="domain" description="N-acetyltransferase" evidence="2">
    <location>
        <begin position="6"/>
        <end position="93"/>
    </location>
</feature>
<dbReference type="InterPro" id="IPR000182">
    <property type="entry name" value="GNAT_dom"/>
</dbReference>
<dbReference type="PROSITE" id="PS51186">
    <property type="entry name" value="GNAT"/>
    <property type="match status" value="1"/>
</dbReference>
<dbReference type="SUPFAM" id="SSF55729">
    <property type="entry name" value="Acyl-CoA N-acyltransferases (Nat)"/>
    <property type="match status" value="1"/>
</dbReference>
<dbReference type="RefSeq" id="WP_136899969.1">
    <property type="nucleotide sequence ID" value="NZ_SUME01000001.1"/>
</dbReference>
<organism evidence="3 4">
    <name type="scientific">Sphingobacterium olei</name>
    <dbReference type="NCBI Taxonomy" id="2571155"/>
    <lineage>
        <taxon>Bacteria</taxon>
        <taxon>Pseudomonadati</taxon>
        <taxon>Bacteroidota</taxon>
        <taxon>Sphingobacteriia</taxon>
        <taxon>Sphingobacteriales</taxon>
        <taxon>Sphingobacteriaceae</taxon>
        <taxon>Sphingobacterium</taxon>
    </lineage>
</organism>
<keyword evidence="4" id="KW-1185">Reference proteome</keyword>